<feature type="transmembrane region" description="Helical" evidence="1">
    <location>
        <begin position="20"/>
        <end position="50"/>
    </location>
</feature>
<protein>
    <submittedName>
        <fullName evidence="3">CPBP family intramembrane glutamic endopeptidase</fullName>
        <ecNumber evidence="3">3.4.-.-</ecNumber>
    </submittedName>
</protein>
<dbReference type="PANTHER" id="PTHR36435">
    <property type="entry name" value="SLR1288 PROTEIN"/>
    <property type="match status" value="1"/>
</dbReference>
<dbReference type="EC" id="3.4.-.-" evidence="3"/>
<feature type="transmembrane region" description="Helical" evidence="1">
    <location>
        <begin position="276"/>
        <end position="298"/>
    </location>
</feature>
<accession>A0ABW3W014</accession>
<feature type="transmembrane region" description="Helical" evidence="1">
    <location>
        <begin position="70"/>
        <end position="92"/>
    </location>
</feature>
<dbReference type="RefSeq" id="WP_367920804.1">
    <property type="nucleotide sequence ID" value="NZ_BAABAC010000037.1"/>
</dbReference>
<keyword evidence="4" id="KW-1185">Reference proteome</keyword>
<evidence type="ECO:0000313" key="3">
    <source>
        <dbReference type="EMBL" id="MFD1247543.1"/>
    </source>
</evidence>
<name>A0ABW3W014_9ACTN</name>
<feature type="transmembrane region" description="Helical" evidence="1">
    <location>
        <begin position="221"/>
        <end position="239"/>
    </location>
</feature>
<keyword evidence="3" id="KW-0378">Hydrolase</keyword>
<comment type="caution">
    <text evidence="3">The sequence shown here is derived from an EMBL/GenBank/DDBJ whole genome shotgun (WGS) entry which is preliminary data.</text>
</comment>
<dbReference type="InterPro" id="IPR052710">
    <property type="entry name" value="CAAX_protease"/>
</dbReference>
<dbReference type="Proteomes" id="UP001597229">
    <property type="component" value="Unassembled WGS sequence"/>
</dbReference>
<feature type="domain" description="CAAX prenyl protease 2/Lysostaphin resistance protein A-like" evidence="2">
    <location>
        <begin position="158"/>
        <end position="255"/>
    </location>
</feature>
<evidence type="ECO:0000313" key="4">
    <source>
        <dbReference type="Proteomes" id="UP001597229"/>
    </source>
</evidence>
<evidence type="ECO:0000259" key="2">
    <source>
        <dbReference type="Pfam" id="PF02517"/>
    </source>
</evidence>
<dbReference type="EMBL" id="JBHTLX010000008">
    <property type="protein sequence ID" value="MFD1247543.1"/>
    <property type="molecule type" value="Genomic_DNA"/>
</dbReference>
<dbReference type="PANTHER" id="PTHR36435:SF1">
    <property type="entry name" value="CAAX AMINO TERMINAL PROTEASE FAMILY PROTEIN"/>
    <property type="match status" value="1"/>
</dbReference>
<reference evidence="4" key="1">
    <citation type="journal article" date="2019" name="Int. J. Syst. Evol. Microbiol.">
        <title>The Global Catalogue of Microorganisms (GCM) 10K type strain sequencing project: providing services to taxonomists for standard genome sequencing and annotation.</title>
        <authorList>
            <consortium name="The Broad Institute Genomics Platform"/>
            <consortium name="The Broad Institute Genome Sequencing Center for Infectious Disease"/>
            <person name="Wu L."/>
            <person name="Ma J."/>
        </authorList>
    </citation>
    <scope>NUCLEOTIDE SEQUENCE [LARGE SCALE GENOMIC DNA]</scope>
    <source>
        <strain evidence="4">CCUG 52478</strain>
    </source>
</reference>
<feature type="transmembrane region" description="Helical" evidence="1">
    <location>
        <begin position="112"/>
        <end position="134"/>
    </location>
</feature>
<sequence>MPSAELRYDELHRLGRPGAWRVFAGIPALVVLFFAGQVLLGVVVTVALAATGASSHEITERLSGDPATPSFLALVNLGWAAAIPFVLAVALLVHGLAPGYVASVVGRLRWRWLLVCLGLAVVALAITVAVSSVLPDQGAGTVELGGHLNPWTSATRDFLLVVLLLTPLQAAGEEFVFRGYLAQAFGGLAARYGARAGAAVAVVVPALLFALAHGLGQDLPIFFDRFAFGLVAGLLVILTGGLEAGIAMHVLNNFLAFGMALAYGDMTSALTPTGGTWWAIPVTLTQSVAYLLLAVCAARRLGVANRSGEAGGGAILEPRRGRV</sequence>
<organism evidence="3 4">
    <name type="scientific">Nocardioides ginsengisoli</name>
    <dbReference type="NCBI Taxonomy" id="363868"/>
    <lineage>
        <taxon>Bacteria</taxon>
        <taxon>Bacillati</taxon>
        <taxon>Actinomycetota</taxon>
        <taxon>Actinomycetes</taxon>
        <taxon>Propionibacteriales</taxon>
        <taxon>Nocardioidaceae</taxon>
        <taxon>Nocardioides</taxon>
    </lineage>
</organism>
<proteinExistence type="predicted"/>
<dbReference type="GO" id="GO:0016787">
    <property type="term" value="F:hydrolase activity"/>
    <property type="evidence" value="ECO:0007669"/>
    <property type="project" value="UniProtKB-KW"/>
</dbReference>
<dbReference type="Pfam" id="PF02517">
    <property type="entry name" value="Rce1-like"/>
    <property type="match status" value="1"/>
</dbReference>
<gene>
    <name evidence="3" type="ORF">ACFQ3F_07070</name>
</gene>
<keyword evidence="1" id="KW-0472">Membrane</keyword>
<keyword evidence="1" id="KW-1133">Transmembrane helix</keyword>
<feature type="transmembrane region" description="Helical" evidence="1">
    <location>
        <begin position="192"/>
        <end position="215"/>
    </location>
</feature>
<dbReference type="InterPro" id="IPR003675">
    <property type="entry name" value="Rce1/LyrA-like_dom"/>
</dbReference>
<evidence type="ECO:0000256" key="1">
    <source>
        <dbReference type="SAM" id="Phobius"/>
    </source>
</evidence>
<keyword evidence="1" id="KW-0812">Transmembrane</keyword>